<evidence type="ECO:0000256" key="2">
    <source>
        <dbReference type="ARBA" id="ARBA00007886"/>
    </source>
</evidence>
<gene>
    <name evidence="10" type="ORF">M8H41_17420</name>
</gene>
<accession>A0ABT8QTD4</accession>
<keyword evidence="3" id="KW-0309">Germination</keyword>
<feature type="domain" description="Spore germination GerAC-like C-terminal" evidence="8">
    <location>
        <begin position="231"/>
        <end position="401"/>
    </location>
</feature>
<dbReference type="InterPro" id="IPR008844">
    <property type="entry name" value="Spore_GerAC-like"/>
</dbReference>
<dbReference type="RefSeq" id="WP_302049485.1">
    <property type="nucleotide sequence ID" value="NZ_JAMJEV010000015.1"/>
</dbReference>
<evidence type="ECO:0000313" key="10">
    <source>
        <dbReference type="EMBL" id="MDO0824619.1"/>
    </source>
</evidence>
<comment type="similarity">
    <text evidence="2">Belongs to the GerABKC lipoprotein family.</text>
</comment>
<keyword evidence="4" id="KW-0732">Signal</keyword>
<organism evidence="10 11">
    <name type="scientific">Desulfosporosinus nitroreducens</name>
    <dbReference type="NCBI Taxonomy" id="2018668"/>
    <lineage>
        <taxon>Bacteria</taxon>
        <taxon>Bacillati</taxon>
        <taxon>Bacillota</taxon>
        <taxon>Clostridia</taxon>
        <taxon>Eubacteriales</taxon>
        <taxon>Desulfitobacteriaceae</taxon>
        <taxon>Desulfosporosinus</taxon>
    </lineage>
</organism>
<dbReference type="InterPro" id="IPR057336">
    <property type="entry name" value="GerAC_N"/>
</dbReference>
<dbReference type="PANTHER" id="PTHR35789:SF1">
    <property type="entry name" value="SPORE GERMINATION PROTEIN B3"/>
    <property type="match status" value="1"/>
</dbReference>
<dbReference type="InterPro" id="IPR046953">
    <property type="entry name" value="Spore_GerAC-like_C"/>
</dbReference>
<keyword evidence="11" id="KW-1185">Reference proteome</keyword>
<protein>
    <submittedName>
        <fullName evidence="10">Ger(X)C family spore germination protein</fullName>
    </submittedName>
</protein>
<keyword evidence="7" id="KW-0449">Lipoprotein</keyword>
<evidence type="ECO:0000256" key="1">
    <source>
        <dbReference type="ARBA" id="ARBA00004635"/>
    </source>
</evidence>
<evidence type="ECO:0000256" key="4">
    <source>
        <dbReference type="ARBA" id="ARBA00022729"/>
    </source>
</evidence>
<evidence type="ECO:0000256" key="7">
    <source>
        <dbReference type="ARBA" id="ARBA00023288"/>
    </source>
</evidence>
<evidence type="ECO:0000256" key="5">
    <source>
        <dbReference type="ARBA" id="ARBA00023136"/>
    </source>
</evidence>
<evidence type="ECO:0000259" key="9">
    <source>
        <dbReference type="Pfam" id="PF25198"/>
    </source>
</evidence>
<dbReference type="Gene3D" id="3.30.300.210">
    <property type="entry name" value="Nutrient germinant receptor protein C, domain 3"/>
    <property type="match status" value="1"/>
</dbReference>
<dbReference type="NCBIfam" id="TIGR02887">
    <property type="entry name" value="spore_ger_x_C"/>
    <property type="match status" value="1"/>
</dbReference>
<evidence type="ECO:0000313" key="11">
    <source>
        <dbReference type="Proteomes" id="UP001176021"/>
    </source>
</evidence>
<dbReference type="Pfam" id="PF25198">
    <property type="entry name" value="Spore_GerAC_N"/>
    <property type="match status" value="1"/>
</dbReference>
<feature type="domain" description="Spore germination protein N-terminal" evidence="9">
    <location>
        <begin position="20"/>
        <end position="197"/>
    </location>
</feature>
<dbReference type="PANTHER" id="PTHR35789">
    <property type="entry name" value="SPORE GERMINATION PROTEIN B3"/>
    <property type="match status" value="1"/>
</dbReference>
<dbReference type="EMBL" id="JAMJEV010000015">
    <property type="protein sequence ID" value="MDO0824619.1"/>
    <property type="molecule type" value="Genomic_DNA"/>
</dbReference>
<evidence type="ECO:0000256" key="6">
    <source>
        <dbReference type="ARBA" id="ARBA00023139"/>
    </source>
</evidence>
<keyword evidence="6" id="KW-0564">Palmitate</keyword>
<sequence length="414" mass="46225">MRKFALIMVCIAFLTTGCWDYEEVDRLATVLALGVDRLPGSKSILVTVQIPTSEKNGSRKQSGGQGGGKSYMILNSEGKSLSEAISYLGIQSARRILLSHCKTIVLGKEFAETGIGEILDELKRDKEFRRSDWIVITDKTAKEILEKDIEMEQVPARGLDHILQIFEKVGNVTPMNFNDFFVRLNGDSRVSFAPLVQLEDIDKRVTNQLEKVAGKPLDSEKKPKTLIIGKTAVFKNLQMVGVLNEEESKVHRWFVDTPKGTIIALSYTPEGQNNGETGEILVDILEGKTAIVPQISEDGIMMNINMKANLLLHETGATGLKVLDPKELEQLELEVANAINLLLEKMIHKAQKELNSDCIDFAENIHNYFPVEWKQIKPNWDNTFPTVDYHVSSEIKIIGTGLINNPTLYSGPED</sequence>
<comment type="subcellular location">
    <subcellularLocation>
        <location evidence="1">Membrane</location>
        <topology evidence="1">Lipid-anchor</topology>
    </subcellularLocation>
</comment>
<dbReference type="Pfam" id="PF05504">
    <property type="entry name" value="Spore_GerAC"/>
    <property type="match status" value="1"/>
</dbReference>
<comment type="caution">
    <text evidence="10">The sequence shown here is derived from an EMBL/GenBank/DDBJ whole genome shotgun (WGS) entry which is preliminary data.</text>
</comment>
<reference evidence="10" key="1">
    <citation type="submission" date="2022-05" db="EMBL/GenBank/DDBJ databases">
        <title>Expanded diversity of anoxic marine methylotrophy in a Black Sea sulfate reducing microorganism.</title>
        <authorList>
            <person name="Fischer P.Q."/>
            <person name="Stams A.J.M."/>
            <person name="Villanueva L."/>
            <person name="Sousa D.Z."/>
        </authorList>
    </citation>
    <scope>NUCLEOTIDE SEQUENCE</scope>
    <source>
        <strain evidence="10">P130</strain>
    </source>
</reference>
<keyword evidence="5" id="KW-0472">Membrane</keyword>
<evidence type="ECO:0000259" key="8">
    <source>
        <dbReference type="Pfam" id="PF05504"/>
    </source>
</evidence>
<name>A0ABT8QTD4_9FIRM</name>
<evidence type="ECO:0000256" key="3">
    <source>
        <dbReference type="ARBA" id="ARBA00022544"/>
    </source>
</evidence>
<proteinExistence type="inferred from homology"/>
<dbReference type="InterPro" id="IPR038501">
    <property type="entry name" value="Spore_GerAC_C_sf"/>
</dbReference>
<dbReference type="Proteomes" id="UP001176021">
    <property type="component" value="Unassembled WGS sequence"/>
</dbReference>
<dbReference type="PROSITE" id="PS51257">
    <property type="entry name" value="PROKAR_LIPOPROTEIN"/>
    <property type="match status" value="1"/>
</dbReference>